<keyword evidence="1" id="KW-0732">Signal</keyword>
<protein>
    <recommendedName>
        <fullName evidence="4">DUF481 domain-containing protein</fullName>
    </recommendedName>
</protein>
<dbReference type="RefSeq" id="WP_091655322.1">
    <property type="nucleotide sequence ID" value="NZ_FOVW01000011.1"/>
</dbReference>
<evidence type="ECO:0000256" key="1">
    <source>
        <dbReference type="SAM" id="SignalP"/>
    </source>
</evidence>
<proteinExistence type="predicted"/>
<dbReference type="STRING" id="226506.SAMN04488519_11166"/>
<evidence type="ECO:0000313" key="3">
    <source>
        <dbReference type="Proteomes" id="UP000199564"/>
    </source>
</evidence>
<gene>
    <name evidence="2" type="ORF">SAMN04488519_11166</name>
</gene>
<feature type="signal peptide" evidence="1">
    <location>
        <begin position="1"/>
        <end position="23"/>
    </location>
</feature>
<organism evidence="2 3">
    <name type="scientific">Algoriphagus ornithinivorans</name>
    <dbReference type="NCBI Taxonomy" id="226506"/>
    <lineage>
        <taxon>Bacteria</taxon>
        <taxon>Pseudomonadati</taxon>
        <taxon>Bacteroidota</taxon>
        <taxon>Cytophagia</taxon>
        <taxon>Cytophagales</taxon>
        <taxon>Cyclobacteriaceae</taxon>
        <taxon>Algoriphagus</taxon>
    </lineage>
</organism>
<sequence>MKSITKIQILILSLVLLQGPSFSQENPVESQSPIRHFSGTITATNNGVSIIPAFNLGKPAAFFDLSVGGERLSFDPMFRFGMNGKPWSFILWWRYKIIKDKKFSLTAGAHPAFLFQDREVMVDGEVQRMFVANRFLAGEINQSYKFSNKLSMGIYYLHGTGFNPTGPKNSDFVALNTVISNIRLGGDFSLRINPQLFFLSVDENSGTYINSSFTFSKDEFPISFQTFFNQKIKSQVAGDDLVWNMSLLYTFKNTYAKK</sequence>
<evidence type="ECO:0008006" key="4">
    <source>
        <dbReference type="Google" id="ProtNLM"/>
    </source>
</evidence>
<accession>A0A1I5J5E7</accession>
<reference evidence="3" key="1">
    <citation type="submission" date="2016-10" db="EMBL/GenBank/DDBJ databases">
        <authorList>
            <person name="Varghese N."/>
            <person name="Submissions S."/>
        </authorList>
    </citation>
    <scope>NUCLEOTIDE SEQUENCE [LARGE SCALE GENOMIC DNA]</scope>
    <source>
        <strain evidence="3">DSM 15282</strain>
    </source>
</reference>
<evidence type="ECO:0000313" key="2">
    <source>
        <dbReference type="EMBL" id="SFO67606.1"/>
    </source>
</evidence>
<feature type="chain" id="PRO_5011739670" description="DUF481 domain-containing protein" evidence="1">
    <location>
        <begin position="24"/>
        <end position="258"/>
    </location>
</feature>
<dbReference type="Proteomes" id="UP000199564">
    <property type="component" value="Unassembled WGS sequence"/>
</dbReference>
<keyword evidence="3" id="KW-1185">Reference proteome</keyword>
<name>A0A1I5J5E7_9BACT</name>
<dbReference type="EMBL" id="FOVW01000011">
    <property type="protein sequence ID" value="SFO67606.1"/>
    <property type="molecule type" value="Genomic_DNA"/>
</dbReference>
<dbReference type="AlphaFoldDB" id="A0A1I5J5E7"/>